<dbReference type="OrthoDB" id="341898at2759"/>
<keyword evidence="4" id="KW-1185">Reference proteome</keyword>
<dbReference type="GO" id="GO:0030289">
    <property type="term" value="C:protein phosphatase 4 complex"/>
    <property type="evidence" value="ECO:0007669"/>
    <property type="project" value="InterPro"/>
</dbReference>
<dbReference type="GO" id="GO:0005737">
    <property type="term" value="C:cytoplasm"/>
    <property type="evidence" value="ECO:0007669"/>
    <property type="project" value="TreeGrafter"/>
</dbReference>
<feature type="compositionally biased region" description="Polar residues" evidence="2">
    <location>
        <begin position="183"/>
        <end position="200"/>
    </location>
</feature>
<dbReference type="InterPro" id="IPR015267">
    <property type="entry name" value="PPP4R2"/>
</dbReference>
<dbReference type="PANTHER" id="PTHR16487">
    <property type="entry name" value="PPP4R2-RELATED PROTEIN"/>
    <property type="match status" value="1"/>
</dbReference>
<organism evidence="3 4">
    <name type="scientific">Leucosporidium creatinivorum</name>
    <dbReference type="NCBI Taxonomy" id="106004"/>
    <lineage>
        <taxon>Eukaryota</taxon>
        <taxon>Fungi</taxon>
        <taxon>Dikarya</taxon>
        <taxon>Basidiomycota</taxon>
        <taxon>Pucciniomycotina</taxon>
        <taxon>Microbotryomycetes</taxon>
        <taxon>Leucosporidiales</taxon>
        <taxon>Leucosporidium</taxon>
    </lineage>
</organism>
<comment type="similarity">
    <text evidence="1">Belongs to the PPP4R2 family.</text>
</comment>
<feature type="region of interest" description="Disordered" evidence="2">
    <location>
        <begin position="343"/>
        <end position="386"/>
    </location>
</feature>
<feature type="compositionally biased region" description="Low complexity" evidence="2">
    <location>
        <begin position="204"/>
        <end position="221"/>
    </location>
</feature>
<gene>
    <name evidence="3" type="ORF">BCR35DRAFT_208029</name>
</gene>
<dbReference type="STRING" id="106004.A0A1Y2FXX0"/>
<feature type="compositionally biased region" description="Low complexity" evidence="2">
    <location>
        <begin position="252"/>
        <end position="264"/>
    </location>
</feature>
<feature type="compositionally biased region" description="Basic and acidic residues" evidence="2">
    <location>
        <begin position="375"/>
        <end position="386"/>
    </location>
</feature>
<evidence type="ECO:0000313" key="3">
    <source>
        <dbReference type="EMBL" id="ORY88885.1"/>
    </source>
</evidence>
<dbReference type="AlphaFoldDB" id="A0A1Y2FXX0"/>
<dbReference type="GO" id="GO:0005634">
    <property type="term" value="C:nucleus"/>
    <property type="evidence" value="ECO:0007669"/>
    <property type="project" value="TreeGrafter"/>
</dbReference>
<feature type="region of interest" description="Disordered" evidence="2">
    <location>
        <begin position="246"/>
        <end position="324"/>
    </location>
</feature>
<name>A0A1Y2FXX0_9BASI</name>
<dbReference type="PANTHER" id="PTHR16487:SF0">
    <property type="entry name" value="PROTEIN PHOSPHATASE 4 REGULATORY SUBUNIT 2-RELATED"/>
    <property type="match status" value="1"/>
</dbReference>
<dbReference type="EMBL" id="MCGR01000008">
    <property type="protein sequence ID" value="ORY88885.1"/>
    <property type="molecule type" value="Genomic_DNA"/>
</dbReference>
<dbReference type="InParanoid" id="A0A1Y2FXX0"/>
<dbReference type="GO" id="GO:0019888">
    <property type="term" value="F:protein phosphatase regulator activity"/>
    <property type="evidence" value="ECO:0007669"/>
    <property type="project" value="InterPro"/>
</dbReference>
<protein>
    <submittedName>
        <fullName evidence="3">PPP4R2-domain-containing protein</fullName>
    </submittedName>
</protein>
<accession>A0A1Y2FXX0</accession>
<evidence type="ECO:0000313" key="4">
    <source>
        <dbReference type="Proteomes" id="UP000193467"/>
    </source>
</evidence>
<dbReference type="Pfam" id="PF09184">
    <property type="entry name" value="PPP4R2"/>
    <property type="match status" value="1"/>
</dbReference>
<feature type="region of interest" description="Disordered" evidence="2">
    <location>
        <begin position="183"/>
        <end position="221"/>
    </location>
</feature>
<proteinExistence type="inferred from homology"/>
<evidence type="ECO:0000256" key="2">
    <source>
        <dbReference type="SAM" id="MobiDB-lite"/>
    </source>
</evidence>
<evidence type="ECO:0000256" key="1">
    <source>
        <dbReference type="ARBA" id="ARBA00009207"/>
    </source>
</evidence>
<dbReference type="Proteomes" id="UP000193467">
    <property type="component" value="Unassembled WGS sequence"/>
</dbReference>
<comment type="caution">
    <text evidence="3">The sequence shown here is derived from an EMBL/GenBank/DDBJ whole genome shotgun (WGS) entry which is preliminary data.</text>
</comment>
<reference evidence="3 4" key="1">
    <citation type="submission" date="2016-07" db="EMBL/GenBank/DDBJ databases">
        <title>Pervasive Adenine N6-methylation of Active Genes in Fungi.</title>
        <authorList>
            <consortium name="DOE Joint Genome Institute"/>
            <person name="Mondo S.J."/>
            <person name="Dannebaum R.O."/>
            <person name="Kuo R.C."/>
            <person name="Labutti K."/>
            <person name="Haridas S."/>
            <person name="Kuo A."/>
            <person name="Salamov A."/>
            <person name="Ahrendt S.R."/>
            <person name="Lipzen A."/>
            <person name="Sullivan W."/>
            <person name="Andreopoulos W.B."/>
            <person name="Clum A."/>
            <person name="Lindquist E."/>
            <person name="Daum C."/>
            <person name="Ramamoorthy G.K."/>
            <person name="Gryganskyi A."/>
            <person name="Culley D."/>
            <person name="Magnuson J.K."/>
            <person name="James T.Y."/>
            <person name="O'Malley M.A."/>
            <person name="Stajich J.E."/>
            <person name="Spatafora J.W."/>
            <person name="Visel A."/>
            <person name="Grigoriev I.V."/>
        </authorList>
    </citation>
    <scope>NUCLEOTIDE SEQUENCE [LARGE SCALE GENOMIC DNA]</scope>
    <source>
        <strain evidence="3 4">62-1032</strain>
    </source>
</reference>
<sequence>MRSPADPDFSLQLRQTALLALRRQSRSLPSAFLVDPVIMSSSTANGFTAPPLAFEGGFEWMTTYDELLEQIAATNVVDAEWSILRDMIKHKLAENIKGYLALGPPWPLSPEEAYSARTGACEVLDGFTGPPFTIQRLCELVLYPRKHYTSLPKYLRALNRVISVSSDRSAFTEDDSLEPYASTSATTLEAGNPSSSTSIPSPMLPTRRPAAARSPASSPRALPVAAPLLSPIPWLVKDKEDDLESVDDMDLSSAAASSSSPASARRTSLGSGLPLSPTAKASLAPTPHTQTPTGGVVDEVDPGSGGAEIAEPVALSSATSLEASKATADVMDTASLRERFVRASSPRVELSEEEDKSKEPVEQSEGGASETVGGEGEKMETETTAA</sequence>